<evidence type="ECO:0000256" key="3">
    <source>
        <dbReference type="PROSITE-ProRule" id="PRU00339"/>
    </source>
</evidence>
<evidence type="ECO:0008006" key="8">
    <source>
        <dbReference type="Google" id="ProtNLM"/>
    </source>
</evidence>
<evidence type="ECO:0000313" key="6">
    <source>
        <dbReference type="EMBL" id="QNP46719.1"/>
    </source>
</evidence>
<reference evidence="6 7" key="1">
    <citation type="submission" date="2020-08" db="EMBL/GenBank/DDBJ databases">
        <title>Genome sequence of Sphingomonas sediminicola KACC 15039T.</title>
        <authorList>
            <person name="Hyun D.-W."/>
            <person name="Bae J.-W."/>
        </authorList>
    </citation>
    <scope>NUCLEOTIDE SEQUENCE [LARGE SCALE GENOMIC DNA]</scope>
    <source>
        <strain evidence="6 7">KACC 15039</strain>
    </source>
</reference>
<feature type="signal peptide" evidence="5">
    <location>
        <begin position="1"/>
        <end position="24"/>
    </location>
</feature>
<dbReference type="SUPFAM" id="SSF48452">
    <property type="entry name" value="TPR-like"/>
    <property type="match status" value="1"/>
</dbReference>
<dbReference type="EMBL" id="CP060782">
    <property type="protein sequence ID" value="QNP46719.1"/>
    <property type="molecule type" value="Genomic_DNA"/>
</dbReference>
<keyword evidence="1" id="KW-0677">Repeat</keyword>
<dbReference type="InterPro" id="IPR013105">
    <property type="entry name" value="TPR_2"/>
</dbReference>
<feature type="repeat" description="TPR" evidence="3">
    <location>
        <begin position="147"/>
        <end position="180"/>
    </location>
</feature>
<proteinExistence type="predicted"/>
<sequence length="439" mass="46081">MKSTIKTLGIALAASTVLATGAQAQRDYGGGGPQTTDPQSRSEKAAEKQEKAPKGSATVTLGDKKIKISAAFAKAYQDLVTAVEANDTATLPAKVAAAHAAAQTKEEHYLASQAQLKAAVATKNDAELATALEALISSGMLDQGQMSNAYLNLGKTRYNLKQFPQAIAAFEKVQQLEPGNQEIIPLLAQARSIGGNPADAVATLRQAIAQQSANGAKAPEDLYKRTISVAYKAKLPVTAEISRQWVAAYPTAANWSDAIRIYRNLNNTDEAATLDLFRLTRAAKAMKDDGDYDRYAYLALSKGYPGEAKLVLEEGAAAKLVDLSKSPFKEEMEQAKAKSAGEAATLGAAATKGLNAPTAKAALANGDLLYGYGEYAKAAEIFRAALKKPGADANMINLHLGMALARAGDKAGATAALNAVTGPRAEIAKYWLTYVSTLA</sequence>
<keyword evidence="2 3" id="KW-0802">TPR repeat</keyword>
<evidence type="ECO:0000313" key="7">
    <source>
        <dbReference type="Proteomes" id="UP000516105"/>
    </source>
</evidence>
<evidence type="ECO:0000256" key="1">
    <source>
        <dbReference type="ARBA" id="ARBA00022737"/>
    </source>
</evidence>
<accession>A0ABX6TAX9</accession>
<evidence type="ECO:0000256" key="4">
    <source>
        <dbReference type="SAM" id="MobiDB-lite"/>
    </source>
</evidence>
<dbReference type="Gene3D" id="1.25.40.10">
    <property type="entry name" value="Tetratricopeptide repeat domain"/>
    <property type="match status" value="1"/>
</dbReference>
<keyword evidence="7" id="KW-1185">Reference proteome</keyword>
<name>A0ABX6TAX9_9SPHN</name>
<dbReference type="RefSeq" id="WP_187709672.1">
    <property type="nucleotide sequence ID" value="NZ_CP060782.1"/>
</dbReference>
<keyword evidence="5" id="KW-0732">Signal</keyword>
<feature type="chain" id="PRO_5046640929" description="Tetratricopeptide repeat protein" evidence="5">
    <location>
        <begin position="25"/>
        <end position="439"/>
    </location>
</feature>
<feature type="compositionally biased region" description="Basic and acidic residues" evidence="4">
    <location>
        <begin position="40"/>
        <end position="53"/>
    </location>
</feature>
<evidence type="ECO:0000256" key="5">
    <source>
        <dbReference type="SAM" id="SignalP"/>
    </source>
</evidence>
<evidence type="ECO:0000256" key="2">
    <source>
        <dbReference type="ARBA" id="ARBA00022803"/>
    </source>
</evidence>
<feature type="region of interest" description="Disordered" evidence="4">
    <location>
        <begin position="24"/>
        <end position="57"/>
    </location>
</feature>
<dbReference type="PROSITE" id="PS50005">
    <property type="entry name" value="TPR"/>
    <property type="match status" value="1"/>
</dbReference>
<gene>
    <name evidence="6" type="ORF">H9L14_06530</name>
</gene>
<dbReference type="InterPro" id="IPR019734">
    <property type="entry name" value="TPR_rpt"/>
</dbReference>
<protein>
    <recommendedName>
        <fullName evidence="8">Tetratricopeptide repeat protein</fullName>
    </recommendedName>
</protein>
<dbReference type="Proteomes" id="UP000516105">
    <property type="component" value="Chromosome"/>
</dbReference>
<dbReference type="InterPro" id="IPR011990">
    <property type="entry name" value="TPR-like_helical_dom_sf"/>
</dbReference>
<organism evidence="6 7">
    <name type="scientific">Sphingomonas sediminicola</name>
    <dbReference type="NCBI Taxonomy" id="386874"/>
    <lineage>
        <taxon>Bacteria</taxon>
        <taxon>Pseudomonadati</taxon>
        <taxon>Pseudomonadota</taxon>
        <taxon>Alphaproteobacteria</taxon>
        <taxon>Sphingomonadales</taxon>
        <taxon>Sphingomonadaceae</taxon>
        <taxon>Sphingomonas</taxon>
    </lineage>
</organism>
<dbReference type="SMART" id="SM00028">
    <property type="entry name" value="TPR"/>
    <property type="match status" value="2"/>
</dbReference>
<dbReference type="Pfam" id="PF07719">
    <property type="entry name" value="TPR_2"/>
    <property type="match status" value="1"/>
</dbReference>